<dbReference type="InterPro" id="IPR052679">
    <property type="entry name" value="Cell_Prolif_Regulator"/>
</dbReference>
<evidence type="ECO:0000313" key="1">
    <source>
        <dbReference type="Ensembl" id="ENSGAGP00000001081.1"/>
    </source>
</evidence>
<keyword evidence="2" id="KW-1185">Reference proteome</keyword>
<proteinExistence type="predicted"/>
<organism evidence="1 2">
    <name type="scientific">Gopherus agassizii</name>
    <name type="common">Agassiz's desert tortoise</name>
    <dbReference type="NCBI Taxonomy" id="38772"/>
    <lineage>
        <taxon>Eukaryota</taxon>
        <taxon>Metazoa</taxon>
        <taxon>Chordata</taxon>
        <taxon>Craniata</taxon>
        <taxon>Vertebrata</taxon>
        <taxon>Euteleostomi</taxon>
        <taxon>Archelosauria</taxon>
        <taxon>Testudinata</taxon>
        <taxon>Testudines</taxon>
        <taxon>Cryptodira</taxon>
        <taxon>Durocryptodira</taxon>
        <taxon>Testudinoidea</taxon>
        <taxon>Testudinidae</taxon>
        <taxon>Gopherus</taxon>
    </lineage>
</organism>
<name>A0A452GHN0_9SAUR</name>
<accession>A0A452GHN0</accession>
<reference evidence="1" key="2">
    <citation type="submission" date="2025-08" db="UniProtKB">
        <authorList>
            <consortium name="Ensembl"/>
        </authorList>
    </citation>
    <scope>IDENTIFICATION</scope>
</reference>
<dbReference type="AlphaFoldDB" id="A0A452GHN0"/>
<sequence>MACLFEKDSIYSPESTVSSLLASCSLNSSNSYSNSSIQYKDKVYNSASQALEAYIEDFDQSLMSSEVSTGKICIGQSTPKDKSAKYGSVQKYAAKNPVAPCRLTDVLEHELPWVNTHFVRCMSVA</sequence>
<dbReference type="PANTHER" id="PTHR35079">
    <property type="entry name" value="LUNG ADENOMA SUSCEPTIBILITY PROTEIN 2"/>
    <property type="match status" value="1"/>
</dbReference>
<dbReference type="Proteomes" id="UP000291020">
    <property type="component" value="Unassembled WGS sequence"/>
</dbReference>
<dbReference type="Ensembl" id="ENSGAGT00000001216.1">
    <property type="protein sequence ID" value="ENSGAGP00000001081.1"/>
    <property type="gene ID" value="ENSGAGG00000000871.1"/>
</dbReference>
<dbReference type="PANTHER" id="PTHR35079:SF1">
    <property type="entry name" value="LUNG ADENOMA SUSCEPTIBILITY PROTEIN 2"/>
    <property type="match status" value="1"/>
</dbReference>
<reference evidence="2" key="1">
    <citation type="journal article" date="2017" name="PLoS ONE">
        <title>The Agassiz's desert tortoise genome provides a resource for the conservation of a threatened species.</title>
        <authorList>
            <person name="Tollis M."/>
            <person name="DeNardo D.F."/>
            <person name="Cornelius J.A."/>
            <person name="Dolby G.A."/>
            <person name="Edwards T."/>
            <person name="Henen B.T."/>
            <person name="Karl A.E."/>
            <person name="Murphy R.W."/>
            <person name="Kusumi K."/>
        </authorList>
    </citation>
    <scope>NUCLEOTIDE SEQUENCE [LARGE SCALE GENOMIC DNA]</scope>
</reference>
<reference evidence="1" key="3">
    <citation type="submission" date="2025-09" db="UniProtKB">
        <authorList>
            <consortium name="Ensembl"/>
        </authorList>
    </citation>
    <scope>IDENTIFICATION</scope>
</reference>
<protein>
    <submittedName>
        <fullName evidence="1">Uncharacterized protein</fullName>
    </submittedName>
</protein>
<evidence type="ECO:0000313" key="2">
    <source>
        <dbReference type="Proteomes" id="UP000291020"/>
    </source>
</evidence>
<dbReference type="STRING" id="38772.ENSGAGP00000001081"/>